<dbReference type="CDD" id="cd16279">
    <property type="entry name" value="metallo-hydrolase-like_MBL-fold"/>
    <property type="match status" value="1"/>
</dbReference>
<sequence>MQLTILGCGGSMGVPMMACDCAVCTSNEPRNQRTRTAGLIQSPSTTILIDPGPDLRIQGLRQGLSQLDAVLVTHPHQDHIGGIDDLRPFTLHSQRSLPLYANQFTLDRIRYQYDYAFASGESASTRPSLGLNLLDGSALQIGDVPIIPLPIEHGNWQILGFRIGDLAYMTDVSHIPEPTFDLLHGVKRLVIGALRHEPHPLHFTVAQALAAVERIQPQQAFFVHTSHSLDYALENASLPSHVQLAYDGLVLPIQV</sequence>
<gene>
    <name evidence="2" type="ORF">SE18_14205</name>
</gene>
<evidence type="ECO:0000313" key="3">
    <source>
        <dbReference type="Proteomes" id="UP000050277"/>
    </source>
</evidence>
<dbReference type="RefSeq" id="WP_054535121.1">
    <property type="nucleotide sequence ID" value="NZ_LGKP01000022.1"/>
</dbReference>
<keyword evidence="3" id="KW-1185">Reference proteome</keyword>
<dbReference type="InterPro" id="IPR001279">
    <property type="entry name" value="Metallo-B-lactamas"/>
</dbReference>
<dbReference type="Proteomes" id="UP000050277">
    <property type="component" value="Unassembled WGS sequence"/>
</dbReference>
<organism evidence="2 3">
    <name type="scientific">Herpetosiphon geysericola</name>
    <dbReference type="NCBI Taxonomy" id="70996"/>
    <lineage>
        <taxon>Bacteria</taxon>
        <taxon>Bacillati</taxon>
        <taxon>Chloroflexota</taxon>
        <taxon>Chloroflexia</taxon>
        <taxon>Herpetosiphonales</taxon>
        <taxon>Herpetosiphonaceae</taxon>
        <taxon>Herpetosiphon</taxon>
    </lineage>
</organism>
<name>A0A0P6YLA5_9CHLR</name>
<reference evidence="2 3" key="1">
    <citation type="submission" date="2015-07" db="EMBL/GenBank/DDBJ databases">
        <title>Whole genome sequence of Herpetosiphon geysericola DSM 7119.</title>
        <authorList>
            <person name="Hemp J."/>
            <person name="Ward L.M."/>
            <person name="Pace L.A."/>
            <person name="Fischer W.W."/>
        </authorList>
    </citation>
    <scope>NUCLEOTIDE SEQUENCE [LARGE SCALE GENOMIC DNA]</scope>
    <source>
        <strain evidence="2 3">DSM 7119</strain>
    </source>
</reference>
<dbReference type="PANTHER" id="PTHR42663:SF6">
    <property type="entry name" value="HYDROLASE C777.06C-RELATED"/>
    <property type="match status" value="1"/>
</dbReference>
<dbReference type="SMART" id="SM00849">
    <property type="entry name" value="Lactamase_B"/>
    <property type="match status" value="1"/>
</dbReference>
<dbReference type="InterPro" id="IPR036866">
    <property type="entry name" value="RibonucZ/Hydroxyglut_hydro"/>
</dbReference>
<dbReference type="PATRIC" id="fig|70996.4.peg.3473"/>
<accession>A0A0P6YLA5</accession>
<dbReference type="AlphaFoldDB" id="A0A0P6YLA5"/>
<protein>
    <recommendedName>
        <fullName evidence="1">Metallo-beta-lactamase domain-containing protein</fullName>
    </recommendedName>
</protein>
<dbReference type="Gene3D" id="3.60.15.10">
    <property type="entry name" value="Ribonuclease Z/Hydroxyacylglutathione hydrolase-like"/>
    <property type="match status" value="1"/>
</dbReference>
<dbReference type="SUPFAM" id="SSF56281">
    <property type="entry name" value="Metallo-hydrolase/oxidoreductase"/>
    <property type="match status" value="1"/>
</dbReference>
<dbReference type="PANTHER" id="PTHR42663">
    <property type="entry name" value="HYDROLASE C777.06C-RELATED-RELATED"/>
    <property type="match status" value="1"/>
</dbReference>
<dbReference type="EMBL" id="LGKP01000022">
    <property type="protein sequence ID" value="KPL86036.1"/>
    <property type="molecule type" value="Genomic_DNA"/>
</dbReference>
<dbReference type="OrthoDB" id="9800940at2"/>
<dbReference type="STRING" id="70996.SE18_14205"/>
<evidence type="ECO:0000259" key="1">
    <source>
        <dbReference type="SMART" id="SM00849"/>
    </source>
</evidence>
<evidence type="ECO:0000313" key="2">
    <source>
        <dbReference type="EMBL" id="KPL86036.1"/>
    </source>
</evidence>
<feature type="domain" description="Metallo-beta-lactamase" evidence="1">
    <location>
        <begin position="34"/>
        <end position="227"/>
    </location>
</feature>
<comment type="caution">
    <text evidence="2">The sequence shown here is derived from an EMBL/GenBank/DDBJ whole genome shotgun (WGS) entry which is preliminary data.</text>
</comment>
<dbReference type="Pfam" id="PF12706">
    <property type="entry name" value="Lactamase_B_2"/>
    <property type="match status" value="1"/>
</dbReference>
<proteinExistence type="predicted"/>